<comment type="subcellular location">
    <subcellularLocation>
        <location evidence="1">Membrane</location>
        <topology evidence="1">Multi-pass membrane protein</topology>
    </subcellularLocation>
</comment>
<dbReference type="Gene3D" id="1.20.1740.10">
    <property type="entry name" value="Amino acid/polyamine transporter I"/>
    <property type="match status" value="1"/>
</dbReference>
<dbReference type="VEuPathDB" id="VectorBase:ISCP_026089"/>
<reference evidence="7" key="1">
    <citation type="submission" date="2008-03" db="EMBL/GenBank/DDBJ databases">
        <title>Annotation of Ixodes scapularis.</title>
        <authorList>
            <consortium name="Ixodes scapularis Genome Project Consortium"/>
            <person name="Caler E."/>
            <person name="Hannick L.I."/>
            <person name="Bidwell S."/>
            <person name="Joardar V."/>
            <person name="Thiagarajan M."/>
            <person name="Amedeo P."/>
            <person name="Galinsky K.J."/>
            <person name="Schobel S."/>
            <person name="Inman J."/>
            <person name="Hostetler J."/>
            <person name="Miller J."/>
            <person name="Hammond M."/>
            <person name="Megy K."/>
            <person name="Lawson D."/>
            <person name="Kodira C."/>
            <person name="Sutton G."/>
            <person name="Meyer J."/>
            <person name="Hill C.A."/>
            <person name="Birren B."/>
            <person name="Nene V."/>
            <person name="Collins F."/>
            <person name="Alarcon-Chaidez F."/>
            <person name="Wikel S."/>
            <person name="Strausberg R."/>
        </authorList>
    </citation>
    <scope>NUCLEOTIDE SEQUENCE [LARGE SCALE GENOMIC DNA]</scope>
    <source>
        <strain evidence="7">Wikel</strain>
    </source>
</reference>
<keyword evidence="4 5" id="KW-0472">Membrane</keyword>
<dbReference type="STRING" id="6945.B7PPI7"/>
<dbReference type="Proteomes" id="UP000001555">
    <property type="component" value="Unassembled WGS sequence"/>
</dbReference>
<keyword evidence="2 5" id="KW-0812">Transmembrane</keyword>
<feature type="transmembrane region" description="Helical" evidence="5">
    <location>
        <begin position="147"/>
        <end position="168"/>
    </location>
</feature>
<dbReference type="EnsemblMetazoa" id="ISCW006005-RA">
    <property type="protein sequence ID" value="ISCW006005-PA"/>
    <property type="gene ID" value="ISCW006005"/>
</dbReference>
<feature type="transmembrane region" description="Helical" evidence="5">
    <location>
        <begin position="24"/>
        <end position="46"/>
    </location>
</feature>
<feature type="transmembrane region" description="Helical" evidence="5">
    <location>
        <begin position="404"/>
        <end position="424"/>
    </location>
</feature>
<keyword evidence="3 5" id="KW-1133">Transmembrane helix</keyword>
<evidence type="ECO:0000313" key="7">
    <source>
        <dbReference type="Proteomes" id="UP000001555"/>
    </source>
</evidence>
<dbReference type="VEuPathDB" id="VectorBase:ISCW006005"/>
<dbReference type="PaxDb" id="6945-B7PPI7"/>
<evidence type="ECO:0000256" key="3">
    <source>
        <dbReference type="ARBA" id="ARBA00022989"/>
    </source>
</evidence>
<evidence type="ECO:0000256" key="1">
    <source>
        <dbReference type="ARBA" id="ARBA00004141"/>
    </source>
</evidence>
<dbReference type="OrthoDB" id="5982228at2759"/>
<reference evidence="6" key="2">
    <citation type="submission" date="2020-05" db="UniProtKB">
        <authorList>
            <consortium name="EnsemblMetazoa"/>
        </authorList>
    </citation>
    <scope>IDENTIFICATION</scope>
    <source>
        <strain evidence="6">wikel</strain>
    </source>
</reference>
<dbReference type="Pfam" id="PF13520">
    <property type="entry name" value="AA_permease_2"/>
    <property type="match status" value="1"/>
</dbReference>
<dbReference type="EMBL" id="ABJB011041636">
    <property type="status" value="NOT_ANNOTATED_CDS"/>
    <property type="molecule type" value="Genomic_DNA"/>
</dbReference>
<proteinExistence type="predicted"/>
<feature type="transmembrane region" description="Helical" evidence="5">
    <location>
        <begin position="188"/>
        <end position="209"/>
    </location>
</feature>
<sequence length="459" mass="49404">MNVHFAGSGIFVTPSIVYRNAGSVGGALVVWGISGCFAMIGGLCYAEMGSMLPVTGGSYAYVSEACKSLGKLGDVIRFMMAWGYVTLADPMTATLHGLTMSTYLLGVIYPTCSAPYVLRVIVTLIFTCLATVINSFSVIVSSRVQGVLSTVKCLILVSIVITGAIFAFRVNHLHDAPMFTLDTTVSKIVVAFYACNVSYSGWQSITGIAGEMTDPRRNIPLAMFGGITFVTVLSLLVNVVYFVILGPATVASSEAIAVSFATATWGTSGAVLIALAVTISTFGTMCAGFFSSTRSILTISRYGQLPAIFGTINVQSSVPLTSLLLRSFLAQVYASIGSVDNLVPNMVFLFCFFNLLIISSFFVLRVTMKNAPRPYRVPTIFPVLWFVFLLFLSASPIVRSVENMQYGVMIGMFLSGMLYYMLFVHFKLSLPGSQVLTCFVQKLLACAPCFSDLDVSVKE</sequence>
<dbReference type="PIRSF" id="PIRSF006060">
    <property type="entry name" value="AA_transporter"/>
    <property type="match status" value="1"/>
</dbReference>
<feature type="transmembrane region" description="Helical" evidence="5">
    <location>
        <begin position="116"/>
        <end position="140"/>
    </location>
</feature>
<evidence type="ECO:0000256" key="4">
    <source>
        <dbReference type="ARBA" id="ARBA00023136"/>
    </source>
</evidence>
<accession>A0A1S4KY31</accession>
<dbReference type="InterPro" id="IPR002293">
    <property type="entry name" value="AA/rel_permease1"/>
</dbReference>
<dbReference type="InterPro" id="IPR050598">
    <property type="entry name" value="AminoAcid_Transporter"/>
</dbReference>
<evidence type="ECO:0000256" key="2">
    <source>
        <dbReference type="ARBA" id="ARBA00022692"/>
    </source>
</evidence>
<keyword evidence="7" id="KW-1185">Reference proteome</keyword>
<feature type="transmembrane region" description="Helical" evidence="5">
    <location>
        <begin position="345"/>
        <end position="367"/>
    </location>
</feature>
<organism evidence="6 7">
    <name type="scientific">Ixodes scapularis</name>
    <name type="common">Black-legged tick</name>
    <name type="synonym">Deer tick</name>
    <dbReference type="NCBI Taxonomy" id="6945"/>
    <lineage>
        <taxon>Eukaryota</taxon>
        <taxon>Metazoa</taxon>
        <taxon>Ecdysozoa</taxon>
        <taxon>Arthropoda</taxon>
        <taxon>Chelicerata</taxon>
        <taxon>Arachnida</taxon>
        <taxon>Acari</taxon>
        <taxon>Parasitiformes</taxon>
        <taxon>Ixodida</taxon>
        <taxon>Ixodoidea</taxon>
        <taxon>Ixodidae</taxon>
        <taxon>Ixodinae</taxon>
        <taxon>Ixodes</taxon>
    </lineage>
</organism>
<feature type="transmembrane region" description="Helical" evidence="5">
    <location>
        <begin position="379"/>
        <end position="398"/>
    </location>
</feature>
<feature type="transmembrane region" description="Helical" evidence="5">
    <location>
        <begin position="221"/>
        <end position="245"/>
    </location>
</feature>
<dbReference type="VEuPathDB" id="VectorBase:ISCI006005"/>
<evidence type="ECO:0000256" key="5">
    <source>
        <dbReference type="SAM" id="Phobius"/>
    </source>
</evidence>
<name>A0A1S4KY31_IXOSC</name>
<feature type="transmembrane region" description="Helical" evidence="5">
    <location>
        <begin position="265"/>
        <end position="290"/>
    </location>
</feature>
<dbReference type="EMBL" id="ABJB010409508">
    <property type="status" value="NOT_ANNOTATED_CDS"/>
    <property type="molecule type" value="Genomic_DNA"/>
</dbReference>
<protein>
    <submittedName>
        <fullName evidence="6">Amino acid transporter, putative</fullName>
    </submittedName>
</protein>
<dbReference type="PANTHER" id="PTHR11785:SF516">
    <property type="entry name" value="AMINO ACID PERMEASE_ SLC12A DOMAIN-CONTAINING PROTEIN"/>
    <property type="match status" value="1"/>
</dbReference>
<feature type="transmembrane region" description="Helical" evidence="5">
    <location>
        <begin position="302"/>
        <end position="325"/>
    </location>
</feature>
<dbReference type="HOGENOM" id="CLU_007946_3_2_1"/>
<evidence type="ECO:0000313" key="6">
    <source>
        <dbReference type="EnsemblMetazoa" id="ISCW006005-PA"/>
    </source>
</evidence>
<dbReference type="PANTHER" id="PTHR11785">
    <property type="entry name" value="AMINO ACID TRANSPORTER"/>
    <property type="match status" value="1"/>
</dbReference>